<evidence type="ECO:0000256" key="4">
    <source>
        <dbReference type="ARBA" id="ARBA00023136"/>
    </source>
</evidence>
<accession>A0ABY7VAF9</accession>
<keyword evidence="2 5" id="KW-0812">Transmembrane</keyword>
<proteinExistence type="predicted"/>
<comment type="subcellular location">
    <subcellularLocation>
        <location evidence="1">Endomembrane system</location>
        <topology evidence="1">Multi-pass membrane protein</topology>
    </subcellularLocation>
</comment>
<keyword evidence="4 5" id="KW-0472">Membrane</keyword>
<protein>
    <submittedName>
        <fullName evidence="6">Isoprenylcysteine carboxylmethyltransferase family protein</fullName>
    </submittedName>
</protein>
<dbReference type="PANTHER" id="PTHR12714:SF24">
    <property type="entry name" value="SLR1182 PROTEIN"/>
    <property type="match status" value="1"/>
</dbReference>
<dbReference type="InterPro" id="IPR007318">
    <property type="entry name" value="Phopholipid_MeTrfase"/>
</dbReference>
<organism evidence="6 7">
    <name type="scientific">Thalassomonas haliotis</name>
    <dbReference type="NCBI Taxonomy" id="485448"/>
    <lineage>
        <taxon>Bacteria</taxon>
        <taxon>Pseudomonadati</taxon>
        <taxon>Pseudomonadota</taxon>
        <taxon>Gammaproteobacteria</taxon>
        <taxon>Alteromonadales</taxon>
        <taxon>Colwelliaceae</taxon>
        <taxon>Thalassomonas</taxon>
    </lineage>
</organism>
<dbReference type="EMBL" id="CP059693">
    <property type="protein sequence ID" value="WDE10275.1"/>
    <property type="molecule type" value="Genomic_DNA"/>
</dbReference>
<feature type="transmembrane region" description="Helical" evidence="5">
    <location>
        <begin position="12"/>
        <end position="34"/>
    </location>
</feature>
<evidence type="ECO:0000256" key="3">
    <source>
        <dbReference type="ARBA" id="ARBA00022989"/>
    </source>
</evidence>
<gene>
    <name evidence="6" type="ORF">H3N35_18600</name>
</gene>
<evidence type="ECO:0000313" key="6">
    <source>
        <dbReference type="EMBL" id="WDE10275.1"/>
    </source>
</evidence>
<keyword evidence="3 5" id="KW-1133">Transmembrane helix</keyword>
<feature type="transmembrane region" description="Helical" evidence="5">
    <location>
        <begin position="87"/>
        <end position="107"/>
    </location>
</feature>
<dbReference type="Proteomes" id="UP001215231">
    <property type="component" value="Chromosome"/>
</dbReference>
<keyword evidence="7" id="KW-1185">Reference proteome</keyword>
<sequence>MTIKNDQKGAAVKFPPPLIFLLFILLGGAAHYYWPLTVTRADWLGYLGLALVLAGFAITLLISLAFKRAETSIEPWQPTTHIISKGFFAYSRNPIYSAFCLITIGLGLFLNNAWILISFIPSAVLVYQLAIKKEEAYLEQKFGDQYLAYKKKVRRWL</sequence>
<evidence type="ECO:0000313" key="7">
    <source>
        <dbReference type="Proteomes" id="UP001215231"/>
    </source>
</evidence>
<dbReference type="RefSeq" id="WP_274050304.1">
    <property type="nucleotide sequence ID" value="NZ_CP059693.1"/>
</dbReference>
<evidence type="ECO:0000256" key="5">
    <source>
        <dbReference type="SAM" id="Phobius"/>
    </source>
</evidence>
<evidence type="ECO:0000256" key="1">
    <source>
        <dbReference type="ARBA" id="ARBA00004127"/>
    </source>
</evidence>
<name>A0ABY7VAF9_9GAMM</name>
<feature type="transmembrane region" description="Helical" evidence="5">
    <location>
        <begin position="46"/>
        <end position="66"/>
    </location>
</feature>
<evidence type="ECO:0000256" key="2">
    <source>
        <dbReference type="ARBA" id="ARBA00022692"/>
    </source>
</evidence>
<dbReference type="Pfam" id="PF04191">
    <property type="entry name" value="PEMT"/>
    <property type="match status" value="1"/>
</dbReference>
<dbReference type="PANTHER" id="PTHR12714">
    <property type="entry name" value="PROTEIN-S ISOPRENYLCYSTEINE O-METHYLTRANSFERASE"/>
    <property type="match status" value="1"/>
</dbReference>
<reference evidence="6 7" key="1">
    <citation type="journal article" date="2022" name="Mar. Drugs">
        <title>Bioassay-Guided Fractionation Leads to the Detection of Cholic Acid Generated by the Rare Thalassomonas sp.</title>
        <authorList>
            <person name="Pheiffer F."/>
            <person name="Schneider Y.K."/>
            <person name="Hansen E.H."/>
            <person name="Andersen J.H."/>
            <person name="Isaksson J."/>
            <person name="Busche T."/>
            <person name="R C."/>
            <person name="Kalinowski J."/>
            <person name="Zyl L.V."/>
            <person name="Trindade M."/>
        </authorList>
    </citation>
    <scope>NUCLEOTIDE SEQUENCE [LARGE SCALE GENOMIC DNA]</scope>
    <source>
        <strain evidence="6 7">A5K-61T</strain>
    </source>
</reference>
<dbReference type="Gene3D" id="1.20.120.1630">
    <property type="match status" value="1"/>
</dbReference>